<dbReference type="OMA" id="WGLTLNW"/>
<proteinExistence type="predicted"/>
<dbReference type="GO" id="GO:0071949">
    <property type="term" value="F:FAD binding"/>
    <property type="evidence" value="ECO:0007669"/>
    <property type="project" value="InterPro"/>
</dbReference>
<dbReference type="RefSeq" id="XP_016640614.1">
    <property type="nucleotide sequence ID" value="XM_016789741.1"/>
</dbReference>
<organism evidence="8 9">
    <name type="scientific">Pseudallescheria apiosperma</name>
    <name type="common">Scedosporium apiospermum</name>
    <dbReference type="NCBI Taxonomy" id="563466"/>
    <lineage>
        <taxon>Eukaryota</taxon>
        <taxon>Fungi</taxon>
        <taxon>Dikarya</taxon>
        <taxon>Ascomycota</taxon>
        <taxon>Pezizomycotina</taxon>
        <taxon>Sordariomycetes</taxon>
        <taxon>Hypocreomycetidae</taxon>
        <taxon>Microascales</taxon>
        <taxon>Microascaceae</taxon>
        <taxon>Scedosporium</taxon>
    </lineage>
</organism>
<evidence type="ECO:0000256" key="2">
    <source>
        <dbReference type="ARBA" id="ARBA00022630"/>
    </source>
</evidence>
<dbReference type="EMBL" id="JOWA01000116">
    <property type="protein sequence ID" value="KEZ40815.1"/>
    <property type="molecule type" value="Genomic_DNA"/>
</dbReference>
<dbReference type="HOGENOM" id="CLU_009665_3_2_1"/>
<dbReference type="PRINTS" id="PR00420">
    <property type="entry name" value="RNGMNOXGNASE"/>
</dbReference>
<dbReference type="OrthoDB" id="47494at2759"/>
<evidence type="ECO:0000313" key="9">
    <source>
        <dbReference type="Proteomes" id="UP000028545"/>
    </source>
</evidence>
<keyword evidence="2" id="KW-0285">Flavoprotein</keyword>
<feature type="domain" description="FAD-binding" evidence="7">
    <location>
        <begin position="5"/>
        <end position="209"/>
    </location>
</feature>
<dbReference type="PANTHER" id="PTHR47178">
    <property type="entry name" value="MONOOXYGENASE, FAD-BINDING"/>
    <property type="match status" value="1"/>
</dbReference>
<dbReference type="GO" id="GO:0004497">
    <property type="term" value="F:monooxygenase activity"/>
    <property type="evidence" value="ECO:0007669"/>
    <property type="project" value="UniProtKB-KW"/>
</dbReference>
<dbReference type="KEGG" id="sapo:SAPIO_CDS8006"/>
<dbReference type="Gene3D" id="3.50.50.60">
    <property type="entry name" value="FAD/NAD(P)-binding domain"/>
    <property type="match status" value="1"/>
</dbReference>
<comment type="cofactor">
    <cofactor evidence="1">
        <name>FAD</name>
        <dbReference type="ChEBI" id="CHEBI:57692"/>
    </cofactor>
</comment>
<keyword evidence="5" id="KW-0503">Monooxygenase</keyword>
<keyword evidence="3" id="KW-0274">FAD</keyword>
<dbReference type="GeneID" id="27727078"/>
<accession>A0A084G0F3</accession>
<reference evidence="8 9" key="1">
    <citation type="journal article" date="2014" name="Genome Announc.">
        <title>Draft genome sequence of the pathogenic fungus Scedosporium apiospermum.</title>
        <authorList>
            <person name="Vandeputte P."/>
            <person name="Ghamrawi S."/>
            <person name="Rechenmann M."/>
            <person name="Iltis A."/>
            <person name="Giraud S."/>
            <person name="Fleury M."/>
            <person name="Thornton C."/>
            <person name="Delhaes L."/>
            <person name="Meyer W."/>
            <person name="Papon N."/>
            <person name="Bouchara J.P."/>
        </authorList>
    </citation>
    <scope>NUCLEOTIDE SEQUENCE [LARGE SCALE GENOMIC DNA]</scope>
    <source>
        <strain evidence="8 9">IHEM 14462</strain>
    </source>
</reference>
<protein>
    <recommendedName>
        <fullName evidence="7">FAD-binding domain-containing protein</fullName>
    </recommendedName>
</protein>
<dbReference type="InterPro" id="IPR036188">
    <property type="entry name" value="FAD/NAD-bd_sf"/>
</dbReference>
<evidence type="ECO:0000256" key="6">
    <source>
        <dbReference type="SAM" id="SignalP"/>
    </source>
</evidence>
<sequence length="442" mass="48812">MSSLPVLIVGAGVSGLILAQHLRANSVPFLVFERDSDLATRGLGWGLTLHWSLPALRHLLPAHIYDRLPEAYVDREAVERGEASRFPFYDLSTGELRAATPKAPEGQRVRVTRARLRKLVAEGIDIQWNKAFSSYTSTPSSVTVTFEDGSSYTGCLLVGCDGGTSRVRRALFPAQYERHRVPVRTMGFRADFSPQEIADIRAMDSFFLQAAASENDTFLYFSVLSGPQHAPNKKPTNKYTCQLVVSWPDRPGFFGEPSGIEYPETDQGRLELLHRFASTWAEPFRSLVLGVELRGTGSHKTARSGGGVTSEIKTLDLFDWPPPKGLRGEGRVVLMGDSMHQMTMYRGEGANHAIVDVQDFADLVSPVLSRTSISPADGTPGPSGFEDLRSALDAYEDAVVDRARPGVLASRRACLDAHEWKRIDETSPLLSRRAMKLDFDEE</sequence>
<comment type="caution">
    <text evidence="8">The sequence shown here is derived from an EMBL/GenBank/DDBJ whole genome shotgun (WGS) entry which is preliminary data.</text>
</comment>
<keyword evidence="9" id="KW-1185">Reference proteome</keyword>
<evidence type="ECO:0000313" key="8">
    <source>
        <dbReference type="EMBL" id="KEZ40815.1"/>
    </source>
</evidence>
<dbReference type="VEuPathDB" id="FungiDB:SAPIO_CDS8006"/>
<dbReference type="PANTHER" id="PTHR47178:SF1">
    <property type="entry name" value="FAD-BINDING DOMAIN-CONTAINING PROTEIN-RELATED"/>
    <property type="match status" value="1"/>
</dbReference>
<gene>
    <name evidence="8" type="ORF">SAPIO_CDS8006</name>
</gene>
<dbReference type="SUPFAM" id="SSF51905">
    <property type="entry name" value="FAD/NAD(P)-binding domain"/>
    <property type="match status" value="1"/>
</dbReference>
<dbReference type="Proteomes" id="UP000028545">
    <property type="component" value="Unassembled WGS sequence"/>
</dbReference>
<evidence type="ECO:0000256" key="4">
    <source>
        <dbReference type="ARBA" id="ARBA00023002"/>
    </source>
</evidence>
<dbReference type="InterPro" id="IPR002938">
    <property type="entry name" value="FAD-bd"/>
</dbReference>
<name>A0A084G0F3_PSEDA</name>
<dbReference type="Pfam" id="PF01494">
    <property type="entry name" value="FAD_binding_3"/>
    <property type="match status" value="1"/>
</dbReference>
<keyword evidence="6" id="KW-0732">Signal</keyword>
<feature type="chain" id="PRO_5001775190" description="FAD-binding domain-containing protein" evidence="6">
    <location>
        <begin position="20"/>
        <end position="442"/>
    </location>
</feature>
<evidence type="ECO:0000259" key="7">
    <source>
        <dbReference type="Pfam" id="PF01494"/>
    </source>
</evidence>
<keyword evidence="4" id="KW-0560">Oxidoreductase</keyword>
<evidence type="ECO:0000256" key="3">
    <source>
        <dbReference type="ARBA" id="ARBA00022827"/>
    </source>
</evidence>
<evidence type="ECO:0000256" key="5">
    <source>
        <dbReference type="ARBA" id="ARBA00023033"/>
    </source>
</evidence>
<feature type="signal peptide" evidence="6">
    <location>
        <begin position="1"/>
        <end position="19"/>
    </location>
</feature>
<dbReference type="AlphaFoldDB" id="A0A084G0F3"/>
<evidence type="ECO:0000256" key="1">
    <source>
        <dbReference type="ARBA" id="ARBA00001974"/>
    </source>
</evidence>